<dbReference type="SUPFAM" id="SSF52402">
    <property type="entry name" value="Adenine nucleotide alpha hydrolases-like"/>
    <property type="match status" value="1"/>
</dbReference>
<evidence type="ECO:0000313" key="4">
    <source>
        <dbReference type="Proteomes" id="UP000628840"/>
    </source>
</evidence>
<organism evidence="3 4">
    <name type="scientific">Halarchaeum grantii</name>
    <dbReference type="NCBI Taxonomy" id="1193105"/>
    <lineage>
        <taxon>Archaea</taxon>
        <taxon>Methanobacteriati</taxon>
        <taxon>Methanobacteriota</taxon>
        <taxon>Stenosarchaea group</taxon>
        <taxon>Halobacteria</taxon>
        <taxon>Halobacteriales</taxon>
        <taxon>Halobacteriaceae</taxon>
    </lineage>
</organism>
<feature type="domain" description="UspA" evidence="2">
    <location>
        <begin position="4"/>
        <end position="138"/>
    </location>
</feature>
<evidence type="ECO:0000259" key="2">
    <source>
        <dbReference type="Pfam" id="PF00582"/>
    </source>
</evidence>
<comment type="caution">
    <text evidence="3">The sequence shown here is derived from an EMBL/GenBank/DDBJ whole genome shotgun (WGS) entry which is preliminary data.</text>
</comment>
<sequence>MTRYLLATDSVHTTAAACDYLQGRLTSDDVVRVVGVSECGSRDGHESPSESVATRNAPRSGDAADAVNVATARLAVPDVETAVREGDPLAELRDELDAGDVDELVLGAHHPGAGAEGGLGSTAAGLVGHVEVPCVVLPPVGLE</sequence>
<dbReference type="Gene3D" id="3.40.50.620">
    <property type="entry name" value="HUPs"/>
    <property type="match status" value="1"/>
</dbReference>
<dbReference type="InterPro" id="IPR014729">
    <property type="entry name" value="Rossmann-like_a/b/a_fold"/>
</dbReference>
<reference evidence="3 4" key="1">
    <citation type="journal article" date="2019" name="Int. J. Syst. Evol. Microbiol.">
        <title>The Global Catalogue of Microorganisms (GCM) 10K type strain sequencing project: providing services to taxonomists for standard genome sequencing and annotation.</title>
        <authorList>
            <consortium name="The Broad Institute Genomics Platform"/>
            <consortium name="The Broad Institute Genome Sequencing Center for Infectious Disease"/>
            <person name="Wu L."/>
            <person name="Ma J."/>
        </authorList>
    </citation>
    <scope>NUCLEOTIDE SEQUENCE [LARGE SCALE GENOMIC DNA]</scope>
    <source>
        <strain evidence="3 4">JCM 19585</strain>
    </source>
</reference>
<accession>A0A830EXV9</accession>
<name>A0A830EXV9_9EURY</name>
<dbReference type="Proteomes" id="UP000628840">
    <property type="component" value="Unassembled WGS sequence"/>
</dbReference>
<dbReference type="OrthoDB" id="157454at2157"/>
<dbReference type="EMBL" id="BMPF01000001">
    <property type="protein sequence ID" value="GGL20942.1"/>
    <property type="molecule type" value="Genomic_DNA"/>
</dbReference>
<evidence type="ECO:0000256" key="1">
    <source>
        <dbReference type="SAM" id="MobiDB-lite"/>
    </source>
</evidence>
<gene>
    <name evidence="3" type="ORF">GCM10009037_00300</name>
</gene>
<keyword evidence="4" id="KW-1185">Reference proteome</keyword>
<dbReference type="InterPro" id="IPR006016">
    <property type="entry name" value="UspA"/>
</dbReference>
<proteinExistence type="predicted"/>
<protein>
    <recommendedName>
        <fullName evidence="2">UspA domain-containing protein</fullName>
    </recommendedName>
</protein>
<dbReference type="CDD" id="cd00293">
    <property type="entry name" value="USP-like"/>
    <property type="match status" value="1"/>
</dbReference>
<dbReference type="Pfam" id="PF00582">
    <property type="entry name" value="Usp"/>
    <property type="match status" value="1"/>
</dbReference>
<dbReference type="AlphaFoldDB" id="A0A830EXV9"/>
<feature type="region of interest" description="Disordered" evidence="1">
    <location>
        <begin position="39"/>
        <end position="63"/>
    </location>
</feature>
<evidence type="ECO:0000313" key="3">
    <source>
        <dbReference type="EMBL" id="GGL20942.1"/>
    </source>
</evidence>
<dbReference type="RefSeq" id="WP_188876377.1">
    <property type="nucleotide sequence ID" value="NZ_BMPF01000001.1"/>
</dbReference>